<dbReference type="OrthoDB" id="7865114at2"/>
<keyword evidence="1" id="KW-0472">Membrane</keyword>
<reference evidence="3" key="1">
    <citation type="submission" date="2017-05" db="EMBL/GenBank/DDBJ databases">
        <authorList>
            <person name="Rodrigo-Torres L."/>
            <person name="Arahal R. D."/>
            <person name="Lucena T."/>
        </authorList>
    </citation>
    <scope>NUCLEOTIDE SEQUENCE [LARGE SCALE GENOMIC DNA]</scope>
    <source>
        <strain evidence="3">CECT 8649</strain>
    </source>
</reference>
<organism evidence="2 3">
    <name type="scientific">Pelagimonas phthalicica</name>
    <dbReference type="NCBI Taxonomy" id="1037362"/>
    <lineage>
        <taxon>Bacteria</taxon>
        <taxon>Pseudomonadati</taxon>
        <taxon>Pseudomonadota</taxon>
        <taxon>Alphaproteobacteria</taxon>
        <taxon>Rhodobacterales</taxon>
        <taxon>Roseobacteraceae</taxon>
        <taxon>Pelagimonas</taxon>
    </lineage>
</organism>
<dbReference type="AlphaFoldDB" id="A0A238JJ37"/>
<proteinExistence type="predicted"/>
<feature type="transmembrane region" description="Helical" evidence="1">
    <location>
        <begin position="54"/>
        <end position="76"/>
    </location>
</feature>
<accession>A0A238JJ37</accession>
<gene>
    <name evidence="2" type="ORF">TRP8649_04092</name>
</gene>
<evidence type="ECO:0000313" key="2">
    <source>
        <dbReference type="EMBL" id="SMX29952.1"/>
    </source>
</evidence>
<evidence type="ECO:0000256" key="1">
    <source>
        <dbReference type="SAM" id="Phobius"/>
    </source>
</evidence>
<dbReference type="EMBL" id="FXXP01000003">
    <property type="protein sequence ID" value="SMX29952.1"/>
    <property type="molecule type" value="Genomic_DNA"/>
</dbReference>
<keyword evidence="1" id="KW-0812">Transmembrane</keyword>
<sequence length="106" mass="12022">MSLINLKRWHSALVLLLAGVMAVIFAFVTANLVSQAMANWEFLREYGFTAIEHGALYQVVELFALGAISMLCWMVFKTCEHVLVDRYLDWAEKTKSDRKPKAAPKS</sequence>
<feature type="transmembrane region" description="Helical" evidence="1">
    <location>
        <begin position="12"/>
        <end position="34"/>
    </location>
</feature>
<protein>
    <submittedName>
        <fullName evidence="2">Uncharacterized protein</fullName>
    </submittedName>
</protein>
<dbReference type="RefSeq" id="WP_099248624.1">
    <property type="nucleotide sequence ID" value="NZ_FXXP01000003.1"/>
</dbReference>
<name>A0A238JJ37_9RHOB</name>
<keyword evidence="1" id="KW-1133">Transmembrane helix</keyword>
<keyword evidence="3" id="KW-1185">Reference proteome</keyword>
<evidence type="ECO:0000313" key="3">
    <source>
        <dbReference type="Proteomes" id="UP000225972"/>
    </source>
</evidence>
<dbReference type="Proteomes" id="UP000225972">
    <property type="component" value="Unassembled WGS sequence"/>
</dbReference>